<evidence type="ECO:0000259" key="5">
    <source>
        <dbReference type="Pfam" id="PF24842"/>
    </source>
</evidence>
<sequence>MEPVLFNKVFVNDDEPYQEILQVMPILSDQGGYSQGDHIYLSPYSGDVLFRKKVQQPMKFRLTTDKYCTYCSVQEFSSPIGIAQLPQWMMHKLDLQPNDFIRVENVSLPKAKKVSVRILDKGLLLAENIKDIFEQQLTKHVVLAEGDRVPILYNGDSYQIEIVKCEPACAVDINNTNVEIDFVPMEEEEEKSEEEVAGNFKGVGHSLAGANESAKTAREKRLEYLGRK</sequence>
<dbReference type="InterPro" id="IPR055417">
    <property type="entry name" value="UFD1_N1"/>
</dbReference>
<feature type="domain" description="Ubiquitin fusion degradation protein UFD1 N-terminal subdomain 2" evidence="5">
    <location>
        <begin position="111"/>
        <end position="184"/>
    </location>
</feature>
<dbReference type="InterPro" id="IPR004854">
    <property type="entry name" value="Ufd1-like"/>
</dbReference>
<dbReference type="Proteomes" id="UP000078348">
    <property type="component" value="Unassembled WGS sequence"/>
</dbReference>
<dbReference type="PANTHER" id="PTHR12555">
    <property type="entry name" value="UBIQUITIN FUSION DEGRADATON PROTEIN 1"/>
    <property type="match status" value="1"/>
</dbReference>
<evidence type="ECO:0000313" key="6">
    <source>
        <dbReference type="EMBL" id="OAO17611.1"/>
    </source>
</evidence>
<dbReference type="GO" id="GO:0031593">
    <property type="term" value="F:polyubiquitin modification-dependent protein binding"/>
    <property type="evidence" value="ECO:0007669"/>
    <property type="project" value="TreeGrafter"/>
</dbReference>
<feature type="compositionally biased region" description="Basic and acidic residues" evidence="3">
    <location>
        <begin position="215"/>
        <end position="228"/>
    </location>
</feature>
<accession>A0A196SMY6</accession>
<reference evidence="6 7" key="1">
    <citation type="submission" date="2016-05" db="EMBL/GenBank/DDBJ databases">
        <title>Nuclear genome of Blastocystis sp. subtype 1 NandII.</title>
        <authorList>
            <person name="Gentekaki E."/>
            <person name="Curtis B."/>
            <person name="Stairs C."/>
            <person name="Eme L."/>
            <person name="Herman E."/>
            <person name="Klimes V."/>
            <person name="Arias M.C."/>
            <person name="Elias M."/>
            <person name="Hilliou F."/>
            <person name="Klute M."/>
            <person name="Malik S.-B."/>
            <person name="Pightling A."/>
            <person name="Rachubinski R."/>
            <person name="Salas D."/>
            <person name="Schlacht A."/>
            <person name="Suga H."/>
            <person name="Archibald J."/>
            <person name="Ball S.G."/>
            <person name="Clark G."/>
            <person name="Dacks J."/>
            <person name="Van Der Giezen M."/>
            <person name="Tsaousis A."/>
            <person name="Roger A."/>
        </authorList>
    </citation>
    <scope>NUCLEOTIDE SEQUENCE [LARGE SCALE GENOMIC DNA]</scope>
    <source>
        <strain evidence="7">ATCC 50177 / NandII</strain>
    </source>
</reference>
<feature type="region of interest" description="Disordered" evidence="3">
    <location>
        <begin position="207"/>
        <end position="228"/>
    </location>
</feature>
<evidence type="ECO:0000256" key="1">
    <source>
        <dbReference type="ARBA" id="ARBA00006043"/>
    </source>
</evidence>
<dbReference type="GO" id="GO:0036503">
    <property type="term" value="P:ERAD pathway"/>
    <property type="evidence" value="ECO:0007669"/>
    <property type="project" value="TreeGrafter"/>
</dbReference>
<dbReference type="AlphaFoldDB" id="A0A196SMY6"/>
<proteinExistence type="inferred from homology"/>
<dbReference type="InterPro" id="IPR055418">
    <property type="entry name" value="UFD1_N2"/>
</dbReference>
<feature type="domain" description="Ubiquitin fusion degradation protein UFD1 N-terminal subdomain 1" evidence="4">
    <location>
        <begin position="22"/>
        <end position="109"/>
    </location>
</feature>
<dbReference type="STRING" id="478820.A0A196SMY6"/>
<comment type="similarity">
    <text evidence="1">Belongs to the UFD1 family.</text>
</comment>
<name>A0A196SMY6_BLAHN</name>
<dbReference type="GO" id="GO:0034098">
    <property type="term" value="C:VCP-NPL4-UFD1 AAA ATPase complex"/>
    <property type="evidence" value="ECO:0007669"/>
    <property type="project" value="TreeGrafter"/>
</dbReference>
<protein>
    <submittedName>
        <fullName evidence="6">Ubiquitin fusion degradation protein UFD1</fullName>
    </submittedName>
</protein>
<evidence type="ECO:0000256" key="3">
    <source>
        <dbReference type="SAM" id="MobiDB-lite"/>
    </source>
</evidence>
<dbReference type="GO" id="GO:0006511">
    <property type="term" value="P:ubiquitin-dependent protein catabolic process"/>
    <property type="evidence" value="ECO:0007669"/>
    <property type="project" value="InterPro"/>
</dbReference>
<dbReference type="EMBL" id="LXWW01000023">
    <property type="protein sequence ID" value="OAO17611.1"/>
    <property type="molecule type" value="Genomic_DNA"/>
</dbReference>
<dbReference type="OrthoDB" id="422728at2759"/>
<dbReference type="Pfam" id="PF03152">
    <property type="entry name" value="UFD1_N1"/>
    <property type="match status" value="1"/>
</dbReference>
<organism evidence="6 7">
    <name type="scientific">Blastocystis sp. subtype 1 (strain ATCC 50177 / NandII)</name>
    <dbReference type="NCBI Taxonomy" id="478820"/>
    <lineage>
        <taxon>Eukaryota</taxon>
        <taxon>Sar</taxon>
        <taxon>Stramenopiles</taxon>
        <taxon>Bigyra</taxon>
        <taxon>Opalozoa</taxon>
        <taxon>Opalinata</taxon>
        <taxon>Blastocystidae</taxon>
        <taxon>Blastocystis</taxon>
    </lineage>
</organism>
<dbReference type="InterPro" id="IPR042299">
    <property type="entry name" value="Ufd1-like_Nn"/>
</dbReference>
<evidence type="ECO:0000259" key="4">
    <source>
        <dbReference type="Pfam" id="PF03152"/>
    </source>
</evidence>
<evidence type="ECO:0000256" key="2">
    <source>
        <dbReference type="ARBA" id="ARBA00022786"/>
    </source>
</evidence>
<dbReference type="Gene3D" id="3.10.330.10">
    <property type="match status" value="1"/>
</dbReference>
<comment type="caution">
    <text evidence="6">The sequence shown here is derived from an EMBL/GenBank/DDBJ whole genome shotgun (WGS) entry which is preliminary data.</text>
</comment>
<gene>
    <name evidence="6" type="ORF">AV274_0635</name>
</gene>
<keyword evidence="7" id="KW-1185">Reference proteome</keyword>
<dbReference type="Pfam" id="PF24842">
    <property type="entry name" value="UFD1_N2"/>
    <property type="match status" value="1"/>
</dbReference>
<evidence type="ECO:0000313" key="7">
    <source>
        <dbReference type="Proteomes" id="UP000078348"/>
    </source>
</evidence>
<dbReference type="Gene3D" id="2.40.40.50">
    <property type="entry name" value="Ubiquitin fusion degradation protein UFD1, N-terminal domain"/>
    <property type="match status" value="1"/>
</dbReference>
<dbReference type="PANTHER" id="PTHR12555:SF13">
    <property type="entry name" value="UBIQUITIN RECOGNITION FACTOR IN ER-ASSOCIATED DEGRADATION PROTEIN 1"/>
    <property type="match status" value="1"/>
</dbReference>
<keyword evidence="2" id="KW-0833">Ubl conjugation pathway</keyword>